<organism evidence="1 2">
    <name type="scientific">Actinidia rufa</name>
    <dbReference type="NCBI Taxonomy" id="165716"/>
    <lineage>
        <taxon>Eukaryota</taxon>
        <taxon>Viridiplantae</taxon>
        <taxon>Streptophyta</taxon>
        <taxon>Embryophyta</taxon>
        <taxon>Tracheophyta</taxon>
        <taxon>Spermatophyta</taxon>
        <taxon>Magnoliopsida</taxon>
        <taxon>eudicotyledons</taxon>
        <taxon>Gunneridae</taxon>
        <taxon>Pentapetalae</taxon>
        <taxon>asterids</taxon>
        <taxon>Ericales</taxon>
        <taxon>Actinidiaceae</taxon>
        <taxon>Actinidia</taxon>
    </lineage>
</organism>
<protein>
    <submittedName>
        <fullName evidence="1">Uncharacterized protein</fullName>
    </submittedName>
</protein>
<accession>A0A7J0E813</accession>
<keyword evidence="2" id="KW-1185">Reference proteome</keyword>
<name>A0A7J0E813_9ERIC</name>
<sequence>MEYPRSQRANFSVENLAHTVVLLAKERVQLVTLIPATPKKKKHEERSDFWAGIEFGIKNGDAGRGITVPGSDFLGLRMTLTFEIELQLDCEGFAGVDILDYGYVEREKIGQSGEESFFLVEDLGTE</sequence>
<dbReference type="Proteomes" id="UP000585474">
    <property type="component" value="Unassembled WGS sequence"/>
</dbReference>
<proteinExistence type="predicted"/>
<dbReference type="EMBL" id="BJWL01000002">
    <property type="protein sequence ID" value="GFY82614.1"/>
    <property type="molecule type" value="Genomic_DNA"/>
</dbReference>
<evidence type="ECO:0000313" key="2">
    <source>
        <dbReference type="Proteomes" id="UP000585474"/>
    </source>
</evidence>
<evidence type="ECO:0000313" key="1">
    <source>
        <dbReference type="EMBL" id="GFY82614.1"/>
    </source>
</evidence>
<reference evidence="1 2" key="1">
    <citation type="submission" date="2019-07" db="EMBL/GenBank/DDBJ databases">
        <title>De Novo Assembly of kiwifruit Actinidia rufa.</title>
        <authorList>
            <person name="Sugita-Konishi S."/>
            <person name="Sato K."/>
            <person name="Mori E."/>
            <person name="Abe Y."/>
            <person name="Kisaki G."/>
            <person name="Hamano K."/>
            <person name="Suezawa K."/>
            <person name="Otani M."/>
            <person name="Fukuda T."/>
            <person name="Manabe T."/>
            <person name="Gomi K."/>
            <person name="Tabuchi M."/>
            <person name="Akimitsu K."/>
            <person name="Kataoka I."/>
        </authorList>
    </citation>
    <scope>NUCLEOTIDE SEQUENCE [LARGE SCALE GENOMIC DNA]</scope>
    <source>
        <strain evidence="2">cv. Fuchu</strain>
    </source>
</reference>
<gene>
    <name evidence="1" type="ORF">Acr_02g0008540</name>
</gene>
<comment type="caution">
    <text evidence="1">The sequence shown here is derived from an EMBL/GenBank/DDBJ whole genome shotgun (WGS) entry which is preliminary data.</text>
</comment>
<dbReference type="AlphaFoldDB" id="A0A7J0E813"/>